<name>W1NJD9_AMBTC</name>
<dbReference type="InterPro" id="IPR000308">
    <property type="entry name" value="14-3-3"/>
</dbReference>
<dbReference type="Gramene" id="ERM95339">
    <property type="protein sequence ID" value="ERM95339"/>
    <property type="gene ID" value="AMTR_s00008p00166140"/>
</dbReference>
<keyword evidence="2" id="KW-1185">Reference proteome</keyword>
<dbReference type="PANTHER" id="PTHR18860">
    <property type="entry name" value="14-3-3 PROTEIN"/>
    <property type="match status" value="1"/>
</dbReference>
<dbReference type="InterPro" id="IPR036815">
    <property type="entry name" value="14-3-3_dom_sf"/>
</dbReference>
<dbReference type="EMBL" id="KI397486">
    <property type="protein sequence ID" value="ERM95339.1"/>
    <property type="molecule type" value="Genomic_DNA"/>
</dbReference>
<dbReference type="HOGENOM" id="CLU_1733935_0_0_1"/>
<evidence type="ECO:0000313" key="2">
    <source>
        <dbReference type="Proteomes" id="UP000017836"/>
    </source>
</evidence>
<gene>
    <name evidence="1" type="ORF">AMTR_s00008p00166140</name>
</gene>
<dbReference type="Proteomes" id="UP000017836">
    <property type="component" value="Unassembled WGS sequence"/>
</dbReference>
<accession>W1NJD9</accession>
<evidence type="ECO:0000313" key="1">
    <source>
        <dbReference type="EMBL" id="ERM95339.1"/>
    </source>
</evidence>
<protein>
    <submittedName>
        <fullName evidence="1">Uncharacterized protein</fullName>
    </submittedName>
</protein>
<dbReference type="AlphaFoldDB" id="W1NJD9"/>
<dbReference type="Gene3D" id="1.20.190.20">
    <property type="entry name" value="14-3-3 domain"/>
    <property type="match status" value="1"/>
</dbReference>
<organism evidence="1 2">
    <name type="scientific">Amborella trichopoda</name>
    <dbReference type="NCBI Taxonomy" id="13333"/>
    <lineage>
        <taxon>Eukaryota</taxon>
        <taxon>Viridiplantae</taxon>
        <taxon>Streptophyta</taxon>
        <taxon>Embryophyta</taxon>
        <taxon>Tracheophyta</taxon>
        <taxon>Spermatophyta</taxon>
        <taxon>Magnoliopsida</taxon>
        <taxon>Amborellales</taxon>
        <taxon>Amborellaceae</taxon>
        <taxon>Amborella</taxon>
    </lineage>
</organism>
<sequence length="151" mass="16707">MADATRLSEVLNIYVFMREILNAAADAFELTNEIKECVVEVIGEASFYNPIIEVVSEASSSNDNAEVVGEASIAEVVGVAYPNGEDLSNPRVPDHCDLLDSYLLPSGADSPEGSVFYLKMKIDFFGYLPQLMDDNWLDNNKRATDEAHLFY</sequence>
<dbReference type="SUPFAM" id="SSF48445">
    <property type="entry name" value="14-3-3 protein"/>
    <property type="match status" value="1"/>
</dbReference>
<proteinExistence type="predicted"/>
<reference evidence="2" key="1">
    <citation type="journal article" date="2013" name="Science">
        <title>The Amborella genome and the evolution of flowering plants.</title>
        <authorList>
            <consortium name="Amborella Genome Project"/>
        </authorList>
    </citation>
    <scope>NUCLEOTIDE SEQUENCE [LARGE SCALE GENOMIC DNA]</scope>
</reference>